<dbReference type="RefSeq" id="WP_120795908.1">
    <property type="nucleotide sequence ID" value="NZ_RBXL01000001.1"/>
</dbReference>
<reference evidence="3 4" key="1">
    <citation type="submission" date="2018-10" db="EMBL/GenBank/DDBJ databases">
        <title>Genomic Encyclopedia of Archaeal and Bacterial Type Strains, Phase II (KMG-II): from individual species to whole genera.</title>
        <authorList>
            <person name="Goeker M."/>
        </authorList>
    </citation>
    <scope>NUCLEOTIDE SEQUENCE [LARGE SCALE GENOMIC DNA]</scope>
    <source>
        <strain evidence="3 4">DSM 235</strain>
    </source>
</reference>
<sequence length="282" mass="31486">MSNPGRTWWGSRFLAALEGFTDSGRLERGRAYSSDSRILEFAIVDGMVTATVRGNINPYFGVYKEPKYKTRIQMTPLAADAWARAIARIGSRAGLVARLSMNEMPDDIESAFAGKGKGTGTGLLPRNRQDFKLTDCSCPDSANPCKHIAGVYYRLAHQLDHDPFLLFELRGLGREQLRKALAKTPLGNALHGLAETDKPEPVATDSYFTRPQPTSASPDYHAFWHGTKRLPRELPPMRAAEVPAILIRKGGDYPAFWDRDASFVALMEELYLRVREKNKTLL</sequence>
<accession>A0A495V1I2</accession>
<protein>
    <submittedName>
        <fullName evidence="3">Putative Zn finger protein</fullName>
    </submittedName>
</protein>
<comment type="caution">
    <text evidence="3">The sequence shown here is derived from an EMBL/GenBank/DDBJ whole genome shotgun (WGS) entry which is preliminary data.</text>
</comment>
<keyword evidence="1" id="KW-0862">Zinc</keyword>
<dbReference type="PANTHER" id="PTHR38133:SF1">
    <property type="entry name" value="SLR1429 PROTEIN"/>
    <property type="match status" value="1"/>
</dbReference>
<dbReference type="GO" id="GO:0008270">
    <property type="term" value="F:zinc ion binding"/>
    <property type="evidence" value="ECO:0007669"/>
    <property type="project" value="UniProtKB-KW"/>
</dbReference>
<dbReference type="AlphaFoldDB" id="A0A495V1I2"/>
<gene>
    <name evidence="3" type="ORF">BDD21_0637</name>
</gene>
<proteinExistence type="predicted"/>
<evidence type="ECO:0000256" key="1">
    <source>
        <dbReference type="PROSITE-ProRule" id="PRU00325"/>
    </source>
</evidence>
<keyword evidence="1" id="KW-0479">Metal-binding</keyword>
<dbReference type="PANTHER" id="PTHR38133">
    <property type="entry name" value="SLR1429 PROTEIN"/>
    <property type="match status" value="1"/>
</dbReference>
<keyword evidence="1" id="KW-0863">Zinc-finger</keyword>
<dbReference type="EMBL" id="RBXL01000001">
    <property type="protein sequence ID" value="RKT43312.1"/>
    <property type="molecule type" value="Genomic_DNA"/>
</dbReference>
<name>A0A495V1I2_9GAMM</name>
<dbReference type="InterPro" id="IPR007527">
    <property type="entry name" value="Znf_SWIM"/>
</dbReference>
<evidence type="ECO:0000259" key="2">
    <source>
        <dbReference type="PROSITE" id="PS50966"/>
    </source>
</evidence>
<feature type="domain" description="SWIM-type" evidence="2">
    <location>
        <begin position="121"/>
        <end position="156"/>
    </location>
</feature>
<keyword evidence="4" id="KW-1185">Reference proteome</keyword>
<dbReference type="PROSITE" id="PS50966">
    <property type="entry name" value="ZF_SWIM"/>
    <property type="match status" value="1"/>
</dbReference>
<organism evidence="3 4">
    <name type="scientific">Thiocapsa rosea</name>
    <dbReference type="NCBI Taxonomy" id="69360"/>
    <lineage>
        <taxon>Bacteria</taxon>
        <taxon>Pseudomonadati</taxon>
        <taxon>Pseudomonadota</taxon>
        <taxon>Gammaproteobacteria</taxon>
        <taxon>Chromatiales</taxon>
        <taxon>Chromatiaceae</taxon>
        <taxon>Thiocapsa</taxon>
    </lineage>
</organism>
<dbReference type="OrthoDB" id="188274at2"/>
<evidence type="ECO:0000313" key="3">
    <source>
        <dbReference type="EMBL" id="RKT43312.1"/>
    </source>
</evidence>
<evidence type="ECO:0000313" key="4">
    <source>
        <dbReference type="Proteomes" id="UP000274556"/>
    </source>
</evidence>
<dbReference type="Proteomes" id="UP000274556">
    <property type="component" value="Unassembled WGS sequence"/>
</dbReference>
<dbReference type="Pfam" id="PF04434">
    <property type="entry name" value="SWIM"/>
    <property type="match status" value="1"/>
</dbReference>